<dbReference type="Proteomes" id="UP000235672">
    <property type="component" value="Unassembled WGS sequence"/>
</dbReference>
<dbReference type="GO" id="GO:0006351">
    <property type="term" value="P:DNA-templated transcription"/>
    <property type="evidence" value="ECO:0007669"/>
    <property type="project" value="InterPro"/>
</dbReference>
<dbReference type="SUPFAM" id="SSF57701">
    <property type="entry name" value="Zn2/Cys6 DNA-binding domain"/>
    <property type="match status" value="1"/>
</dbReference>
<dbReference type="GO" id="GO:0000981">
    <property type="term" value="F:DNA-binding transcription factor activity, RNA polymerase II-specific"/>
    <property type="evidence" value="ECO:0007669"/>
    <property type="project" value="InterPro"/>
</dbReference>
<feature type="region of interest" description="Disordered" evidence="3">
    <location>
        <begin position="143"/>
        <end position="183"/>
    </location>
</feature>
<feature type="compositionally biased region" description="Polar residues" evidence="3">
    <location>
        <begin position="223"/>
        <end position="232"/>
    </location>
</feature>
<evidence type="ECO:0000313" key="5">
    <source>
        <dbReference type="EMBL" id="PMD16344.1"/>
    </source>
</evidence>
<feature type="compositionally biased region" description="Basic and acidic residues" evidence="3">
    <location>
        <begin position="17"/>
        <end position="29"/>
    </location>
</feature>
<dbReference type="AlphaFoldDB" id="A0A2J6PQP7"/>
<dbReference type="CDD" id="cd12148">
    <property type="entry name" value="fungal_TF_MHR"/>
    <property type="match status" value="1"/>
</dbReference>
<evidence type="ECO:0000256" key="3">
    <source>
        <dbReference type="SAM" id="MobiDB-lite"/>
    </source>
</evidence>
<gene>
    <name evidence="5" type="ORF">NA56DRAFT_708897</name>
</gene>
<feature type="domain" description="Zn(2)-C6 fungal-type" evidence="4">
    <location>
        <begin position="108"/>
        <end position="138"/>
    </location>
</feature>
<dbReference type="GO" id="GO:0008270">
    <property type="term" value="F:zinc ion binding"/>
    <property type="evidence" value="ECO:0007669"/>
    <property type="project" value="InterPro"/>
</dbReference>
<feature type="region of interest" description="Disordered" evidence="3">
    <location>
        <begin position="223"/>
        <end position="246"/>
    </location>
</feature>
<dbReference type="InterPro" id="IPR007219">
    <property type="entry name" value="XnlR_reg_dom"/>
</dbReference>
<dbReference type="PANTHER" id="PTHR31668:SF29">
    <property type="entry name" value="ZN(2)-C6 FUNGAL-TYPE DOMAIN-CONTAINING PROTEIN"/>
    <property type="match status" value="1"/>
</dbReference>
<feature type="region of interest" description="Disordered" evidence="3">
    <location>
        <begin position="1"/>
        <end position="57"/>
    </location>
</feature>
<dbReference type="InterPro" id="IPR050797">
    <property type="entry name" value="Carb_Metab_Trans_Reg"/>
</dbReference>
<dbReference type="PANTHER" id="PTHR31668">
    <property type="entry name" value="GLUCOSE TRANSPORT TRANSCRIPTION REGULATOR RGT1-RELATED-RELATED"/>
    <property type="match status" value="1"/>
</dbReference>
<keyword evidence="2" id="KW-0539">Nucleus</keyword>
<keyword evidence="6" id="KW-1185">Reference proteome</keyword>
<reference evidence="5 6" key="1">
    <citation type="submission" date="2016-05" db="EMBL/GenBank/DDBJ databases">
        <title>A degradative enzymes factory behind the ericoid mycorrhizal symbiosis.</title>
        <authorList>
            <consortium name="DOE Joint Genome Institute"/>
            <person name="Martino E."/>
            <person name="Morin E."/>
            <person name="Grelet G."/>
            <person name="Kuo A."/>
            <person name="Kohler A."/>
            <person name="Daghino S."/>
            <person name="Barry K."/>
            <person name="Choi C."/>
            <person name="Cichocki N."/>
            <person name="Clum A."/>
            <person name="Copeland A."/>
            <person name="Hainaut M."/>
            <person name="Haridas S."/>
            <person name="Labutti K."/>
            <person name="Lindquist E."/>
            <person name="Lipzen A."/>
            <person name="Khouja H.-R."/>
            <person name="Murat C."/>
            <person name="Ohm R."/>
            <person name="Olson A."/>
            <person name="Spatafora J."/>
            <person name="Veneault-Fourrey C."/>
            <person name="Henrissat B."/>
            <person name="Grigoriev I."/>
            <person name="Martin F."/>
            <person name="Perotto S."/>
        </authorList>
    </citation>
    <scope>NUCLEOTIDE SEQUENCE [LARGE SCALE GENOMIC DNA]</scope>
    <source>
        <strain evidence="5 6">UAMH 7357</strain>
    </source>
</reference>
<proteinExistence type="predicted"/>
<dbReference type="GO" id="GO:0003677">
    <property type="term" value="F:DNA binding"/>
    <property type="evidence" value="ECO:0007669"/>
    <property type="project" value="InterPro"/>
</dbReference>
<dbReference type="InterPro" id="IPR036864">
    <property type="entry name" value="Zn2-C6_fun-type_DNA-bd_sf"/>
</dbReference>
<sequence>MNSEGDLRSGRLSTRSSAKDGEGGVEERGSGIQSAATVHGPADSGGKAMTAQQPNDKGSYVASLCGRRTIPRYVIHGGKLLLCLSPSRSNSLQEDEMSMQRPSPRFPPCDQCLQRKVRCDKTLPCCYRCSDASIPCTRQVIRNRPGRKKGSGTVIAKLRSPSTTERPQWLEGSASSVHGIDPADTLDTARISSLNKESETGTFGSSQIATTLENNFLSGQTTENQSYDSHLVQSPSTSSIRQRTRSRSVGEFQATLSNLPNLSRHIDLFYARLYPIWPIIPEREFRKALSHPETLDPSYVCLILSICALSALHIPGSTAPAPEPRKAVAQQFINQCHQLRSTHDYIETASIITVQTSLFLSCAEVEFQRARSSWFLLRESIMLAQDLGFYEVANLSSSLSPNEILSIQRTLYLLSLVERGLTVLRNKPFAIVNLSWLFNLLDKLFLDTWVGANDANGMTGSPPQSDSPPSCPARNDILAAQQALKNMAFEAQEFTDVQKADILITQQWLRLVFWQAAMRQGLLSSKSPEEVLRYDFPCEIAMCLCKVLAAIDKEAIFIHGMAIFERIFEITYSFIDSLRLSHSISSGLEDLGMLFRVLRESPNSHNTYIQILKAKLDGEVDDNA</sequence>
<dbReference type="Pfam" id="PF00172">
    <property type="entry name" value="Zn_clus"/>
    <property type="match status" value="1"/>
</dbReference>
<evidence type="ECO:0000256" key="1">
    <source>
        <dbReference type="ARBA" id="ARBA00022723"/>
    </source>
</evidence>
<keyword evidence="1" id="KW-0479">Metal-binding</keyword>
<dbReference type="Gene3D" id="4.10.240.10">
    <property type="entry name" value="Zn(2)-C6 fungal-type DNA-binding domain"/>
    <property type="match status" value="1"/>
</dbReference>
<dbReference type="EMBL" id="KZ613506">
    <property type="protein sequence ID" value="PMD16344.1"/>
    <property type="molecule type" value="Genomic_DNA"/>
</dbReference>
<dbReference type="InterPro" id="IPR001138">
    <property type="entry name" value="Zn2Cys6_DnaBD"/>
</dbReference>
<dbReference type="CDD" id="cd00067">
    <property type="entry name" value="GAL4"/>
    <property type="match status" value="1"/>
</dbReference>
<dbReference type="STRING" id="1745343.A0A2J6PQP7"/>
<dbReference type="SMART" id="SM00066">
    <property type="entry name" value="GAL4"/>
    <property type="match status" value="1"/>
</dbReference>
<dbReference type="PROSITE" id="PS50048">
    <property type="entry name" value="ZN2_CY6_FUNGAL_2"/>
    <property type="match status" value="1"/>
</dbReference>
<protein>
    <recommendedName>
        <fullName evidence="4">Zn(2)-C6 fungal-type domain-containing protein</fullName>
    </recommendedName>
</protein>
<name>A0A2J6PQP7_9HELO</name>
<dbReference type="Pfam" id="PF04082">
    <property type="entry name" value="Fungal_trans"/>
    <property type="match status" value="1"/>
</dbReference>
<evidence type="ECO:0000259" key="4">
    <source>
        <dbReference type="PROSITE" id="PS50048"/>
    </source>
</evidence>
<organism evidence="5 6">
    <name type="scientific">Hyaloscypha hepaticicola</name>
    <dbReference type="NCBI Taxonomy" id="2082293"/>
    <lineage>
        <taxon>Eukaryota</taxon>
        <taxon>Fungi</taxon>
        <taxon>Dikarya</taxon>
        <taxon>Ascomycota</taxon>
        <taxon>Pezizomycotina</taxon>
        <taxon>Leotiomycetes</taxon>
        <taxon>Helotiales</taxon>
        <taxon>Hyaloscyphaceae</taxon>
        <taxon>Hyaloscypha</taxon>
    </lineage>
</organism>
<evidence type="ECO:0000256" key="2">
    <source>
        <dbReference type="ARBA" id="ARBA00023242"/>
    </source>
</evidence>
<accession>A0A2J6PQP7</accession>
<evidence type="ECO:0000313" key="6">
    <source>
        <dbReference type="Proteomes" id="UP000235672"/>
    </source>
</evidence>
<dbReference type="OrthoDB" id="271595at2759"/>